<dbReference type="Proteomes" id="UP001267878">
    <property type="component" value="Unassembled WGS sequence"/>
</dbReference>
<protein>
    <submittedName>
        <fullName evidence="1">Uncharacterized protein</fullName>
    </submittedName>
</protein>
<comment type="caution">
    <text evidence="1">The sequence shown here is derived from an EMBL/GenBank/DDBJ whole genome shotgun (WGS) entry which is preliminary data.</text>
</comment>
<organism evidence="1 2">
    <name type="scientific">Agrilutibacter niabensis</name>
    <dbReference type="NCBI Taxonomy" id="380628"/>
    <lineage>
        <taxon>Bacteria</taxon>
        <taxon>Pseudomonadati</taxon>
        <taxon>Pseudomonadota</taxon>
        <taxon>Gammaproteobacteria</taxon>
        <taxon>Lysobacterales</taxon>
        <taxon>Lysobacteraceae</taxon>
        <taxon>Agrilutibacter</taxon>
    </lineage>
</organism>
<reference evidence="1 2" key="1">
    <citation type="submission" date="2023-07" db="EMBL/GenBank/DDBJ databases">
        <title>Sorghum-associated microbial communities from plants grown in Nebraska, USA.</title>
        <authorList>
            <person name="Schachtman D."/>
        </authorList>
    </citation>
    <scope>NUCLEOTIDE SEQUENCE [LARGE SCALE GENOMIC DNA]</scope>
    <source>
        <strain evidence="1 2">BE187</strain>
    </source>
</reference>
<proteinExistence type="predicted"/>
<evidence type="ECO:0000313" key="2">
    <source>
        <dbReference type="Proteomes" id="UP001267878"/>
    </source>
</evidence>
<gene>
    <name evidence="1" type="ORF">J2X04_000499</name>
</gene>
<dbReference type="EMBL" id="JAVDVW010000001">
    <property type="protein sequence ID" value="MDR7098152.1"/>
    <property type="molecule type" value="Genomic_DNA"/>
</dbReference>
<sequence>MTQATFGLYRTEQAGQAMFEPTRVVPLTAGQQYGWLIRLRTDRPRIRWREELTLPSPPRTWGKEKIGTRVLAANNRSIVTEREVRADSGYIFNAWKVEPGDPSGHYAITISIEDGPSRKFAFELK</sequence>
<keyword evidence="2" id="KW-1185">Reference proteome</keyword>
<accession>A0ABU1VKZ9</accession>
<evidence type="ECO:0000313" key="1">
    <source>
        <dbReference type="EMBL" id="MDR7098152.1"/>
    </source>
</evidence>
<name>A0ABU1VKZ9_9GAMM</name>